<dbReference type="SUPFAM" id="SSF46458">
    <property type="entry name" value="Globin-like"/>
    <property type="match status" value="1"/>
</dbReference>
<dbReference type="Proteomes" id="UP000825381">
    <property type="component" value="Chromosome"/>
</dbReference>
<evidence type="ECO:0000313" key="2">
    <source>
        <dbReference type="Proteomes" id="UP000825381"/>
    </source>
</evidence>
<dbReference type="InterPro" id="IPR012292">
    <property type="entry name" value="Globin/Proto"/>
</dbReference>
<dbReference type="EMBL" id="CP080429">
    <property type="protein sequence ID" value="QYJ68506.1"/>
    <property type="molecule type" value="Genomic_DNA"/>
</dbReference>
<keyword evidence="2" id="KW-1185">Reference proteome</keyword>
<accession>A0ABX8V6Q9</accession>
<proteinExistence type="predicted"/>
<reference evidence="1 2" key="1">
    <citation type="submission" date="2021-07" db="EMBL/GenBank/DDBJ databases">
        <title>Flavobacterium WSW3-B6 sp.nov, isolated from seaweed.</title>
        <authorList>
            <person name="Muhammad N."/>
            <person name="Ho H."/>
            <person name="Lee Y.-J."/>
            <person name="Nguyen T."/>
            <person name="Ho J."/>
            <person name="Kim S.-G."/>
        </authorList>
    </citation>
    <scope>NUCLEOTIDE SEQUENCE [LARGE SCALE GENOMIC DNA]</scope>
    <source>
        <strain evidence="1 2">WSW3-B6</strain>
    </source>
</reference>
<name>A0ABX8V6Q9_9FLAO</name>
<organism evidence="1 2">
    <name type="scientific">Flavobacterium litorale</name>
    <dbReference type="NCBI Taxonomy" id="2856519"/>
    <lineage>
        <taxon>Bacteria</taxon>
        <taxon>Pseudomonadati</taxon>
        <taxon>Bacteroidota</taxon>
        <taxon>Flavobacteriia</taxon>
        <taxon>Flavobacteriales</taxon>
        <taxon>Flavobacteriaceae</taxon>
        <taxon>Flavobacterium</taxon>
    </lineage>
</organism>
<dbReference type="RefSeq" id="WP_220640846.1">
    <property type="nucleotide sequence ID" value="NZ_CP080429.1"/>
</dbReference>
<gene>
    <name evidence="1" type="ORF">K1I41_01075</name>
</gene>
<protein>
    <submittedName>
        <fullName evidence="1">Group III truncated hemoglobin</fullName>
    </submittedName>
</protein>
<dbReference type="Gene3D" id="1.10.490.10">
    <property type="entry name" value="Globins"/>
    <property type="match status" value="1"/>
</dbReference>
<evidence type="ECO:0000313" key="1">
    <source>
        <dbReference type="EMBL" id="QYJ68506.1"/>
    </source>
</evidence>
<dbReference type="InterPro" id="IPR009050">
    <property type="entry name" value="Globin-like_sf"/>
</dbReference>
<dbReference type="CDD" id="cd08916">
    <property type="entry name" value="TrHb3_P"/>
    <property type="match status" value="1"/>
</dbReference>
<sequence>MKDIETRGDIELFMRSFYEAMLNDPAISYVFTDVAKIDLEAHLPHLTDFWEQTLLRKGTYRKNVLQIHLDLNDKERLTNEHFEVWLNHFTTTVDKLFQGKNTERIKTIALSVASVMKIKMYPQKH</sequence>